<evidence type="ECO:0000313" key="2">
    <source>
        <dbReference type="WBParaSite" id="Pan_g9310.t1"/>
    </source>
</evidence>
<dbReference type="AlphaFoldDB" id="A0A7E4WCW5"/>
<evidence type="ECO:0000313" key="1">
    <source>
        <dbReference type="Proteomes" id="UP000492821"/>
    </source>
</evidence>
<sequence>MPYPIAKLPYGLRRRLAELATPNERYQLQIAAGDKSICPPYPQVLTSCKKTLYLTFQNDNVKVTQLNEFIFFNDNPELEENLTIHETDLFSSAIVLNLKHANANNIQADIISNHFILRPDALVLQDCDMSNGFVKEVSKRFDNKVRTIVVSPESPTLYNFVDLFDNFPSIKNLFMTNYMNSNWIKEVLKSQKQKLKRLIVHGLPEKIGEINVEDISQFLKAQDKEFILSIYVSESETTAEYLDKADKALRQHFDRWLFKPKGTHVHLAIKFSITQPYWYYLKQ</sequence>
<organism evidence="1 2">
    <name type="scientific">Panagrellus redivivus</name>
    <name type="common">Microworm</name>
    <dbReference type="NCBI Taxonomy" id="6233"/>
    <lineage>
        <taxon>Eukaryota</taxon>
        <taxon>Metazoa</taxon>
        <taxon>Ecdysozoa</taxon>
        <taxon>Nematoda</taxon>
        <taxon>Chromadorea</taxon>
        <taxon>Rhabditida</taxon>
        <taxon>Tylenchina</taxon>
        <taxon>Panagrolaimomorpha</taxon>
        <taxon>Panagrolaimoidea</taxon>
        <taxon>Panagrolaimidae</taxon>
        <taxon>Panagrellus</taxon>
    </lineage>
</organism>
<protein>
    <submittedName>
        <fullName evidence="2">F-box C protein</fullName>
    </submittedName>
</protein>
<dbReference type="Proteomes" id="UP000492821">
    <property type="component" value="Unassembled WGS sequence"/>
</dbReference>
<reference evidence="2" key="2">
    <citation type="submission" date="2020-10" db="UniProtKB">
        <authorList>
            <consortium name="WormBaseParasite"/>
        </authorList>
    </citation>
    <scope>IDENTIFICATION</scope>
</reference>
<reference evidence="1" key="1">
    <citation type="journal article" date="2013" name="Genetics">
        <title>The draft genome and transcriptome of Panagrellus redivivus are shaped by the harsh demands of a free-living lifestyle.</title>
        <authorList>
            <person name="Srinivasan J."/>
            <person name="Dillman A.R."/>
            <person name="Macchietto M.G."/>
            <person name="Heikkinen L."/>
            <person name="Lakso M."/>
            <person name="Fracchia K.M."/>
            <person name="Antoshechkin I."/>
            <person name="Mortazavi A."/>
            <person name="Wong G."/>
            <person name="Sternberg P.W."/>
        </authorList>
    </citation>
    <scope>NUCLEOTIDE SEQUENCE [LARGE SCALE GENOMIC DNA]</scope>
    <source>
        <strain evidence="1">MT8872</strain>
    </source>
</reference>
<dbReference type="WBParaSite" id="Pan_g9310.t1">
    <property type="protein sequence ID" value="Pan_g9310.t1"/>
    <property type="gene ID" value="Pan_g9310"/>
</dbReference>
<name>A0A7E4WCW5_PANRE</name>
<keyword evidence="1" id="KW-1185">Reference proteome</keyword>
<accession>A0A7E4WCW5</accession>
<proteinExistence type="predicted"/>